<comment type="caution">
    <text evidence="2">The sequence shown here is derived from an EMBL/GenBank/DDBJ whole genome shotgun (WGS) entry which is preliminary data.</text>
</comment>
<reference evidence="2 3" key="1">
    <citation type="submission" date="2019-09" db="EMBL/GenBank/DDBJ databases">
        <title>Investigation of probiotic properties of different lactic acid bacteria.</title>
        <authorList>
            <person name="Jaomanjaka F."/>
            <person name="Blanc P."/>
        </authorList>
    </citation>
    <scope>NUCLEOTIDE SEQUENCE [LARGE SCALE GENOMIC DNA]</scope>
    <source>
        <strain evidence="2 3">BIO6272</strain>
    </source>
</reference>
<dbReference type="Pfam" id="PF09669">
    <property type="entry name" value="Phage_pRha"/>
    <property type="match status" value="1"/>
</dbReference>
<dbReference type="Proteomes" id="UP000430323">
    <property type="component" value="Unassembled WGS sequence"/>
</dbReference>
<dbReference type="EMBL" id="WBOB01000065">
    <property type="protein sequence ID" value="KAB1971473.1"/>
    <property type="molecule type" value="Genomic_DNA"/>
</dbReference>
<dbReference type="InterPro" id="IPR018878">
    <property type="entry name" value="ORF6C_dom"/>
</dbReference>
<organism evidence="2 3">
    <name type="scientific">Lactobacillus crispatus</name>
    <dbReference type="NCBI Taxonomy" id="47770"/>
    <lineage>
        <taxon>Bacteria</taxon>
        <taxon>Bacillati</taxon>
        <taxon>Bacillota</taxon>
        <taxon>Bacilli</taxon>
        <taxon>Lactobacillales</taxon>
        <taxon>Lactobacillaceae</taxon>
        <taxon>Lactobacillus</taxon>
    </lineage>
</organism>
<gene>
    <name evidence="2" type="ORF">F8251_08935</name>
</gene>
<dbReference type="NCBIfam" id="TIGR02681">
    <property type="entry name" value="phage_pRha"/>
    <property type="match status" value="1"/>
</dbReference>
<dbReference type="AlphaFoldDB" id="A0A6A1Z4R7"/>
<evidence type="ECO:0000259" key="1">
    <source>
        <dbReference type="Pfam" id="PF10552"/>
    </source>
</evidence>
<name>A0A6A1Z4R7_9LACO</name>
<dbReference type="InterPro" id="IPR014054">
    <property type="entry name" value="Phage_regulatory_Rha"/>
</dbReference>
<proteinExistence type="predicted"/>
<dbReference type="Pfam" id="PF10552">
    <property type="entry name" value="ORF6C"/>
    <property type="match status" value="1"/>
</dbReference>
<accession>A0A6A1Z4R7</accession>
<evidence type="ECO:0000313" key="2">
    <source>
        <dbReference type="EMBL" id="KAB1971473.1"/>
    </source>
</evidence>
<evidence type="ECO:0000313" key="3">
    <source>
        <dbReference type="Proteomes" id="UP000430323"/>
    </source>
</evidence>
<protein>
    <submittedName>
        <fullName evidence="2">Phage regulatory protein</fullName>
    </submittedName>
</protein>
<dbReference type="RefSeq" id="WP_101853944.1">
    <property type="nucleotide sequence ID" value="NZ_JBBOJP010000082.1"/>
</dbReference>
<sequence>MNELVIMKSKQALTTSLKVAETFSKEHKVVMRAIKNLAAQNCTVEKMFVESTYVDSRGHEQPMYYMNRDGFTLLAMGFTGKDAMKFKLEYIEAFNEMEKAIKEQELPQTPEERLALTMKVTSRLDKRVTNVEEKVDYLTNTSELNETQRYQLLQARKSKVIQACGGADSNYYREKKAKKVFSQFGRDFKKAFKIPRYDSLQKQYFDEAMKFTKNWYPDFVLQREIQNANAQTRLDVL</sequence>
<feature type="domain" description="ORF6C" evidence="1">
    <location>
        <begin position="114"/>
        <end position="225"/>
    </location>
</feature>